<keyword evidence="5" id="KW-1185">Reference proteome</keyword>
<dbReference type="PROSITE" id="PS51160">
    <property type="entry name" value="ACYLPHOSPHATASE_3"/>
    <property type="match status" value="1"/>
</dbReference>
<organism evidence="4 5">
    <name type="scientific">Methanoplanus limicola DSM 2279</name>
    <dbReference type="NCBI Taxonomy" id="937775"/>
    <lineage>
        <taxon>Archaea</taxon>
        <taxon>Methanobacteriati</taxon>
        <taxon>Methanobacteriota</taxon>
        <taxon>Stenosarchaea group</taxon>
        <taxon>Methanomicrobia</taxon>
        <taxon>Methanomicrobiales</taxon>
        <taxon>Methanomicrobiaceae</taxon>
        <taxon>Methanoplanus</taxon>
    </lineage>
</organism>
<evidence type="ECO:0000313" key="5">
    <source>
        <dbReference type="Proteomes" id="UP000005741"/>
    </source>
</evidence>
<evidence type="ECO:0000313" key="4">
    <source>
        <dbReference type="EMBL" id="EHQ36176.1"/>
    </source>
</evidence>
<dbReference type="InterPro" id="IPR036046">
    <property type="entry name" value="Acylphosphatase-like_dom_sf"/>
</dbReference>
<protein>
    <recommendedName>
        <fullName evidence="1">acylphosphatase</fullName>
        <ecNumber evidence="1">3.6.1.7</ecNumber>
    </recommendedName>
</protein>
<proteinExistence type="inferred from homology"/>
<evidence type="ECO:0000259" key="3">
    <source>
        <dbReference type="PROSITE" id="PS51160"/>
    </source>
</evidence>
<gene>
    <name evidence="4" type="ORF">Metlim_2092</name>
</gene>
<dbReference type="SUPFAM" id="SSF54975">
    <property type="entry name" value="Acylphosphatase/BLUF domain-like"/>
    <property type="match status" value="1"/>
</dbReference>
<accession>H1Z084</accession>
<dbReference type="HOGENOM" id="CLU_2748206_0_0_2"/>
<dbReference type="EMBL" id="CM001436">
    <property type="protein sequence ID" value="EHQ36176.1"/>
    <property type="molecule type" value="Genomic_DNA"/>
</dbReference>
<sequence>MKRIHVIVGGKVQKVGYRDLVERETFGIDIKGYVENIADDKVRIVAEDPEEFREIREELVSIKDAPVKPA</sequence>
<feature type="domain" description="Acylphosphatase-like" evidence="3">
    <location>
        <begin position="3"/>
        <end position="70"/>
    </location>
</feature>
<comment type="similarity">
    <text evidence="2">Belongs to the acylphosphatase family.</text>
</comment>
<dbReference type="InParanoid" id="H1Z084"/>
<dbReference type="AlphaFoldDB" id="H1Z084"/>
<dbReference type="RefSeq" id="WP_004078429.1">
    <property type="nucleotide sequence ID" value="NZ_CM001436.1"/>
</dbReference>
<evidence type="ECO:0000256" key="1">
    <source>
        <dbReference type="PROSITE-ProRule" id="PRU00520"/>
    </source>
</evidence>
<dbReference type="InterPro" id="IPR001792">
    <property type="entry name" value="Acylphosphatase-like_dom"/>
</dbReference>
<evidence type="ECO:0000256" key="2">
    <source>
        <dbReference type="RuleBase" id="RU004168"/>
    </source>
</evidence>
<feature type="active site" evidence="1">
    <location>
        <position position="18"/>
    </location>
</feature>
<dbReference type="Gene3D" id="3.30.70.100">
    <property type="match status" value="1"/>
</dbReference>
<dbReference type="Pfam" id="PF00708">
    <property type="entry name" value="Acylphosphatase"/>
    <property type="match status" value="1"/>
</dbReference>
<dbReference type="STRING" id="937775.Metlim_2092"/>
<reference evidence="4 5" key="1">
    <citation type="submission" date="2011-10" db="EMBL/GenBank/DDBJ databases">
        <title>The Improved High-Quality Draft genome of Methanoplanus limicola DSM 2279.</title>
        <authorList>
            <consortium name="US DOE Joint Genome Institute (JGI-PGF)"/>
            <person name="Lucas S."/>
            <person name="Copeland A."/>
            <person name="Lapidus A."/>
            <person name="Glavina del Rio T."/>
            <person name="Dalin E."/>
            <person name="Tice H."/>
            <person name="Bruce D."/>
            <person name="Goodwin L."/>
            <person name="Pitluck S."/>
            <person name="Peters L."/>
            <person name="Mikhailova N."/>
            <person name="Lu M."/>
            <person name="Kyrpides N."/>
            <person name="Mavromatis K."/>
            <person name="Ivanova N."/>
            <person name="Markowitz V."/>
            <person name="Cheng J.-F."/>
            <person name="Hugenholtz P."/>
            <person name="Woyke T."/>
            <person name="Wu D."/>
            <person name="Wirth R."/>
            <person name="Brambilla E.-M."/>
            <person name="Klenk H.-P."/>
            <person name="Eisen J.A."/>
        </authorList>
    </citation>
    <scope>NUCLEOTIDE SEQUENCE [LARGE SCALE GENOMIC DNA]</scope>
    <source>
        <strain evidence="4 5">DSM 2279</strain>
    </source>
</reference>
<dbReference type="EC" id="3.6.1.7" evidence="1"/>
<name>H1Z084_9EURY</name>
<dbReference type="Proteomes" id="UP000005741">
    <property type="component" value="Chromosome"/>
</dbReference>
<feature type="active site" evidence="1">
    <location>
        <position position="36"/>
    </location>
</feature>
<keyword evidence="1" id="KW-0378">Hydrolase</keyword>
<dbReference type="GO" id="GO:0003998">
    <property type="term" value="F:acylphosphatase activity"/>
    <property type="evidence" value="ECO:0007669"/>
    <property type="project" value="UniProtKB-EC"/>
</dbReference>
<comment type="catalytic activity">
    <reaction evidence="1">
        <text>an acyl phosphate + H2O = a carboxylate + phosphate + H(+)</text>
        <dbReference type="Rhea" id="RHEA:14965"/>
        <dbReference type="ChEBI" id="CHEBI:15377"/>
        <dbReference type="ChEBI" id="CHEBI:15378"/>
        <dbReference type="ChEBI" id="CHEBI:29067"/>
        <dbReference type="ChEBI" id="CHEBI:43474"/>
        <dbReference type="ChEBI" id="CHEBI:59918"/>
        <dbReference type="EC" id="3.6.1.7"/>
    </reaction>
</comment>